<feature type="transmembrane region" description="Helical" evidence="1">
    <location>
        <begin position="43"/>
        <end position="60"/>
    </location>
</feature>
<keyword evidence="1" id="KW-0472">Membrane</keyword>
<evidence type="ECO:0000313" key="2">
    <source>
        <dbReference type="EMBL" id="DAG06062.1"/>
    </source>
</evidence>
<reference evidence="2" key="1">
    <citation type="journal article" date="2021" name="Proc. Natl. Acad. Sci. U.S.A.">
        <title>A Catalog of Tens of Thousands of Viruses from Human Metagenomes Reveals Hidden Associations with Chronic Diseases.</title>
        <authorList>
            <person name="Tisza M.J."/>
            <person name="Buck C.B."/>
        </authorList>
    </citation>
    <scope>NUCLEOTIDE SEQUENCE</scope>
    <source>
        <strain evidence="2">CtkfK18</strain>
    </source>
</reference>
<dbReference type="EMBL" id="BK016265">
    <property type="protein sequence ID" value="DAG06062.1"/>
    <property type="molecule type" value="Genomic_DNA"/>
</dbReference>
<keyword evidence="1" id="KW-1133">Transmembrane helix</keyword>
<organism evidence="2">
    <name type="scientific">Myoviridae sp. ctkfK18</name>
    <dbReference type="NCBI Taxonomy" id="2825165"/>
    <lineage>
        <taxon>Viruses</taxon>
        <taxon>Duplodnaviria</taxon>
        <taxon>Heunggongvirae</taxon>
        <taxon>Uroviricota</taxon>
        <taxon>Caudoviricetes</taxon>
    </lineage>
</organism>
<keyword evidence="1" id="KW-0812">Transmembrane</keyword>
<sequence length="65" mass="7748">MNDILNAIIDIICKDYRTFKNFCKYNDPVDVVLTILNYNYWKLIKRLCLIIVLVIIYIYMGGINK</sequence>
<proteinExistence type="predicted"/>
<protein>
    <submittedName>
        <fullName evidence="2">Uncharacterized protein</fullName>
    </submittedName>
</protein>
<evidence type="ECO:0000256" key="1">
    <source>
        <dbReference type="SAM" id="Phobius"/>
    </source>
</evidence>
<accession>A0A8S5VHA2</accession>
<name>A0A8S5VHA2_9CAUD</name>